<feature type="domain" description="Major facilitator superfamily (MFS) profile" evidence="9">
    <location>
        <begin position="9"/>
        <end position="394"/>
    </location>
</feature>
<dbReference type="NCBIfam" id="TIGR00710">
    <property type="entry name" value="efflux_Bcr_CflA"/>
    <property type="match status" value="1"/>
</dbReference>
<comment type="subcellular location">
    <subcellularLocation>
        <location evidence="1">Cell membrane</location>
        <topology evidence="1">Multi-pass membrane protein</topology>
    </subcellularLocation>
</comment>
<keyword evidence="6 8" id="KW-1133">Transmembrane helix</keyword>
<feature type="transmembrane region" description="Helical" evidence="8">
    <location>
        <begin position="76"/>
        <end position="94"/>
    </location>
</feature>
<evidence type="ECO:0000256" key="7">
    <source>
        <dbReference type="ARBA" id="ARBA00023136"/>
    </source>
</evidence>
<dbReference type="FunFam" id="1.20.1720.10:FF:000005">
    <property type="entry name" value="Bcr/CflA family efflux transporter"/>
    <property type="match status" value="1"/>
</dbReference>
<evidence type="ECO:0000256" key="8">
    <source>
        <dbReference type="SAM" id="Phobius"/>
    </source>
</evidence>
<dbReference type="Gene3D" id="1.20.1720.10">
    <property type="entry name" value="Multidrug resistance protein D"/>
    <property type="match status" value="1"/>
</dbReference>
<evidence type="ECO:0000256" key="6">
    <source>
        <dbReference type="ARBA" id="ARBA00022989"/>
    </source>
</evidence>
<reference evidence="11" key="1">
    <citation type="submission" date="2018-08" db="EMBL/GenBank/DDBJ databases">
        <authorList>
            <person name="Liu Z.-W."/>
            <person name="Du Z.-J."/>
        </authorList>
    </citation>
    <scope>NUCLEOTIDE SEQUENCE [LARGE SCALE GENOMIC DNA]</scope>
    <source>
        <strain evidence="11">H4X</strain>
    </source>
</reference>
<feature type="transmembrane region" description="Helical" evidence="8">
    <location>
        <begin position="305"/>
        <end position="323"/>
    </location>
</feature>
<feature type="transmembrane region" description="Helical" evidence="8">
    <location>
        <begin position="249"/>
        <end position="267"/>
    </location>
</feature>
<comment type="caution">
    <text evidence="10">The sequence shown here is derived from an EMBL/GenBank/DDBJ whole genome shotgun (WGS) entry which is preliminary data.</text>
</comment>
<evidence type="ECO:0000313" key="10">
    <source>
        <dbReference type="EMBL" id="RDV12650.1"/>
    </source>
</evidence>
<dbReference type="InterPro" id="IPR020846">
    <property type="entry name" value="MFS_dom"/>
</dbReference>
<dbReference type="PROSITE" id="PS50850">
    <property type="entry name" value="MFS"/>
    <property type="match status" value="1"/>
</dbReference>
<evidence type="ECO:0000256" key="2">
    <source>
        <dbReference type="ARBA" id="ARBA00006236"/>
    </source>
</evidence>
<feature type="transmembrane region" description="Helical" evidence="8">
    <location>
        <begin position="100"/>
        <end position="121"/>
    </location>
</feature>
<dbReference type="Proteomes" id="UP000256708">
    <property type="component" value="Unassembled WGS sequence"/>
</dbReference>
<name>A0A3D8L5J2_9BACT</name>
<feature type="transmembrane region" description="Helical" evidence="8">
    <location>
        <begin position="163"/>
        <end position="183"/>
    </location>
</feature>
<keyword evidence="11" id="KW-1185">Reference proteome</keyword>
<dbReference type="InterPro" id="IPR036259">
    <property type="entry name" value="MFS_trans_sf"/>
</dbReference>
<dbReference type="SUPFAM" id="SSF103473">
    <property type="entry name" value="MFS general substrate transporter"/>
    <property type="match status" value="1"/>
</dbReference>
<keyword evidence="3" id="KW-0813">Transport</keyword>
<evidence type="ECO:0000259" key="9">
    <source>
        <dbReference type="PROSITE" id="PS50850"/>
    </source>
</evidence>
<protein>
    <submittedName>
        <fullName evidence="10">MFS transporter</fullName>
    </submittedName>
</protein>
<feature type="transmembrane region" description="Helical" evidence="8">
    <location>
        <begin position="279"/>
        <end position="299"/>
    </location>
</feature>
<keyword evidence="7 8" id="KW-0472">Membrane</keyword>
<dbReference type="GO" id="GO:0015385">
    <property type="term" value="F:sodium:proton antiporter activity"/>
    <property type="evidence" value="ECO:0007669"/>
    <property type="project" value="TreeGrafter"/>
</dbReference>
<dbReference type="AlphaFoldDB" id="A0A3D8L5J2"/>
<dbReference type="Pfam" id="PF07690">
    <property type="entry name" value="MFS_1"/>
    <property type="match status" value="1"/>
</dbReference>
<dbReference type="CDD" id="cd17320">
    <property type="entry name" value="MFS_MdfA_MDR_like"/>
    <property type="match status" value="1"/>
</dbReference>
<dbReference type="OrthoDB" id="9800416at2"/>
<evidence type="ECO:0000256" key="4">
    <source>
        <dbReference type="ARBA" id="ARBA00022475"/>
    </source>
</evidence>
<organism evidence="10 11">
    <name type="scientific">Pontibacter diazotrophicus</name>
    <dbReference type="NCBI Taxonomy" id="1400979"/>
    <lineage>
        <taxon>Bacteria</taxon>
        <taxon>Pseudomonadati</taxon>
        <taxon>Bacteroidota</taxon>
        <taxon>Cytophagia</taxon>
        <taxon>Cytophagales</taxon>
        <taxon>Hymenobacteraceae</taxon>
        <taxon>Pontibacter</taxon>
    </lineage>
</organism>
<keyword evidence="5 8" id="KW-0812">Transmembrane</keyword>
<gene>
    <name evidence="10" type="ORF">DXT99_22300</name>
</gene>
<evidence type="ECO:0000313" key="11">
    <source>
        <dbReference type="Proteomes" id="UP000256708"/>
    </source>
</evidence>
<dbReference type="EMBL" id="QRGR01000032">
    <property type="protein sequence ID" value="RDV12650.1"/>
    <property type="molecule type" value="Genomic_DNA"/>
</dbReference>
<dbReference type="RefSeq" id="WP_115567805.1">
    <property type="nucleotide sequence ID" value="NZ_QRGR01000032.1"/>
</dbReference>
<feature type="transmembrane region" description="Helical" evidence="8">
    <location>
        <begin position="133"/>
        <end position="157"/>
    </location>
</feature>
<evidence type="ECO:0000256" key="1">
    <source>
        <dbReference type="ARBA" id="ARBA00004651"/>
    </source>
</evidence>
<dbReference type="GO" id="GO:1990961">
    <property type="term" value="P:xenobiotic detoxification by transmembrane export across the plasma membrane"/>
    <property type="evidence" value="ECO:0007669"/>
    <property type="project" value="InterPro"/>
</dbReference>
<sequence>MTRKHYITLIIILGTLTALGPFSIDMYLPGFPAIAKDLNTTVAEVSLTLSSFFIGISAGQLLYGPLMDRFGRKKPLYIGLVGYLLASVACAFATSIEALIVLRFIQAVCSCAAAVASVAMVRDLFPVQDNAKVFSLLMLVVGVSPMIAPTVGGYVTAGFGWEAVFLILAAMAAAILVAVYLGLPESSKPDPTYSLKPKPILSKFRMVLKEPHFYTYAFSGAVSFSGLLAYVSGSPLLFMEIFQVNEKEYGWIFAFLSIGLIGASQVNSIMLRRFRSEKIIIAALVCQLVIGTVFLLGIMNGWLGLYATIACIFLFLSCLGFTFPNASALSLAPFTKNAGSASALMGASQMGIGALATVILSLFSNHSAVPMAGLMAASALVALLILLLGQKVIQARGIHYQADSTAAGVVH</sequence>
<feature type="transmembrane region" description="Helical" evidence="8">
    <location>
        <begin position="213"/>
        <end position="237"/>
    </location>
</feature>
<proteinExistence type="inferred from homology"/>
<evidence type="ECO:0000256" key="3">
    <source>
        <dbReference type="ARBA" id="ARBA00022448"/>
    </source>
</evidence>
<feature type="transmembrane region" description="Helical" evidence="8">
    <location>
        <begin position="369"/>
        <end position="389"/>
    </location>
</feature>
<dbReference type="PANTHER" id="PTHR23502:SF132">
    <property type="entry name" value="POLYAMINE TRANSPORTER 2-RELATED"/>
    <property type="match status" value="1"/>
</dbReference>
<dbReference type="InterPro" id="IPR011701">
    <property type="entry name" value="MFS"/>
</dbReference>
<dbReference type="GO" id="GO:0005886">
    <property type="term" value="C:plasma membrane"/>
    <property type="evidence" value="ECO:0007669"/>
    <property type="project" value="UniProtKB-SubCell"/>
</dbReference>
<dbReference type="PANTHER" id="PTHR23502">
    <property type="entry name" value="MAJOR FACILITATOR SUPERFAMILY"/>
    <property type="match status" value="1"/>
</dbReference>
<evidence type="ECO:0000256" key="5">
    <source>
        <dbReference type="ARBA" id="ARBA00022692"/>
    </source>
</evidence>
<feature type="transmembrane region" description="Helical" evidence="8">
    <location>
        <begin position="45"/>
        <end position="64"/>
    </location>
</feature>
<feature type="transmembrane region" description="Helical" evidence="8">
    <location>
        <begin position="343"/>
        <end position="363"/>
    </location>
</feature>
<dbReference type="InterPro" id="IPR004812">
    <property type="entry name" value="Efflux_drug-R_Bcr/CmlA"/>
</dbReference>
<comment type="similarity">
    <text evidence="2">Belongs to the major facilitator superfamily. Bcr/CmlA family.</text>
</comment>
<keyword evidence="4" id="KW-1003">Cell membrane</keyword>
<accession>A0A3D8L5J2</accession>
<dbReference type="GO" id="GO:0042910">
    <property type="term" value="F:xenobiotic transmembrane transporter activity"/>
    <property type="evidence" value="ECO:0007669"/>
    <property type="project" value="InterPro"/>
</dbReference>